<dbReference type="EMBL" id="CANTFM010001501">
    <property type="protein sequence ID" value="CAI5740415.1"/>
    <property type="molecule type" value="Genomic_DNA"/>
</dbReference>
<evidence type="ECO:0000313" key="2">
    <source>
        <dbReference type="Proteomes" id="UP001162029"/>
    </source>
</evidence>
<name>A0AAV0UXR9_9STRA</name>
<keyword evidence="2" id="KW-1185">Reference proteome</keyword>
<comment type="caution">
    <text evidence="1">The sequence shown here is derived from an EMBL/GenBank/DDBJ whole genome shotgun (WGS) entry which is preliminary data.</text>
</comment>
<organism evidence="1 2">
    <name type="scientific">Peronospora destructor</name>
    <dbReference type="NCBI Taxonomy" id="86335"/>
    <lineage>
        <taxon>Eukaryota</taxon>
        <taxon>Sar</taxon>
        <taxon>Stramenopiles</taxon>
        <taxon>Oomycota</taxon>
        <taxon>Peronosporomycetes</taxon>
        <taxon>Peronosporales</taxon>
        <taxon>Peronosporaceae</taxon>
        <taxon>Peronospora</taxon>
    </lineage>
</organism>
<accession>A0AAV0UXR9</accession>
<sequence length="241" mass="26972">MNAAFTTHVEKTPSDVLLADTFVDWNEGLSLILESTSEVATACQNASLGKFEEDIETEKDEGEERKKKDVEQVEDTLNVDDFNELFSYVEQKGTDRVDINVFREDKDDISVEKISQMFSCCDDSKACSTDQVMTLSRVVDVVDMKQLKFETDVEVCKSLELVDSSFSDVAASRLQEKADAENVAMLSEIFPTLEDKDSVESVGGLSTWDSLADCQDVNNVELMTDSFTALEEHYLASQEMK</sequence>
<reference evidence="1" key="1">
    <citation type="submission" date="2022-12" db="EMBL/GenBank/DDBJ databases">
        <authorList>
            <person name="Webb A."/>
        </authorList>
    </citation>
    <scope>NUCLEOTIDE SEQUENCE</scope>
    <source>
        <strain evidence="1">Pd1</strain>
    </source>
</reference>
<proteinExistence type="predicted"/>
<dbReference type="AlphaFoldDB" id="A0AAV0UXR9"/>
<protein>
    <submittedName>
        <fullName evidence="1">Uncharacterized protein</fullName>
    </submittedName>
</protein>
<gene>
    <name evidence="1" type="ORF">PDE001_LOCUS7489</name>
</gene>
<evidence type="ECO:0000313" key="1">
    <source>
        <dbReference type="EMBL" id="CAI5740415.1"/>
    </source>
</evidence>
<dbReference type="Proteomes" id="UP001162029">
    <property type="component" value="Unassembled WGS sequence"/>
</dbReference>